<dbReference type="AlphaFoldDB" id="A0AAD9MLT2"/>
<feature type="compositionally biased region" description="Basic residues" evidence="1">
    <location>
        <begin position="144"/>
        <end position="155"/>
    </location>
</feature>
<reference evidence="2" key="1">
    <citation type="submission" date="2021-01" db="EMBL/GenBank/DDBJ databases">
        <authorList>
            <person name="Eckstrom K.M.E."/>
        </authorList>
    </citation>
    <scope>NUCLEOTIDE SEQUENCE</scope>
    <source>
        <strain evidence="2">UVCC 0001</strain>
    </source>
</reference>
<keyword evidence="3" id="KW-1185">Reference proteome</keyword>
<feature type="region of interest" description="Disordered" evidence="1">
    <location>
        <begin position="92"/>
        <end position="155"/>
    </location>
</feature>
<accession>A0AAD9MLT2</accession>
<sequence>MFSDSLIQPSSPLPLPERGYFGLRDQNGHDIVKKGFVRRKRYLVSFCMKVQALTGGMMIVFDKYRWLTEDELLPEAVSAALDTAVLPEALGSQAPGEDAIASPPVSQRRTSRRRLSMGVTPEGSPSPSVQPSQGSVRRTQPARNSRKRRRASGAL</sequence>
<evidence type="ECO:0000256" key="1">
    <source>
        <dbReference type="SAM" id="MobiDB-lite"/>
    </source>
</evidence>
<evidence type="ECO:0000313" key="2">
    <source>
        <dbReference type="EMBL" id="KAK2075871.1"/>
    </source>
</evidence>
<dbReference type="Proteomes" id="UP001255856">
    <property type="component" value="Unassembled WGS sequence"/>
</dbReference>
<evidence type="ECO:0000313" key="3">
    <source>
        <dbReference type="Proteomes" id="UP001255856"/>
    </source>
</evidence>
<comment type="caution">
    <text evidence="2">The sequence shown here is derived from an EMBL/GenBank/DDBJ whole genome shotgun (WGS) entry which is preliminary data.</text>
</comment>
<feature type="compositionally biased region" description="Low complexity" evidence="1">
    <location>
        <begin position="123"/>
        <end position="136"/>
    </location>
</feature>
<proteinExistence type="predicted"/>
<organism evidence="2 3">
    <name type="scientific">Prototheca wickerhamii</name>
    <dbReference type="NCBI Taxonomy" id="3111"/>
    <lineage>
        <taxon>Eukaryota</taxon>
        <taxon>Viridiplantae</taxon>
        <taxon>Chlorophyta</taxon>
        <taxon>core chlorophytes</taxon>
        <taxon>Trebouxiophyceae</taxon>
        <taxon>Chlorellales</taxon>
        <taxon>Chlorellaceae</taxon>
        <taxon>Prototheca</taxon>
    </lineage>
</organism>
<name>A0AAD9MLT2_PROWI</name>
<protein>
    <submittedName>
        <fullName evidence="2">Uncharacterized protein</fullName>
    </submittedName>
</protein>
<gene>
    <name evidence="2" type="ORF">QBZ16_001613</name>
</gene>
<dbReference type="EMBL" id="JASFZW010000013">
    <property type="protein sequence ID" value="KAK2075871.1"/>
    <property type="molecule type" value="Genomic_DNA"/>
</dbReference>